<organism evidence="1 2">
    <name type="scientific">Romanomermis culicivorax</name>
    <name type="common">Nematode worm</name>
    <dbReference type="NCBI Taxonomy" id="13658"/>
    <lineage>
        <taxon>Eukaryota</taxon>
        <taxon>Metazoa</taxon>
        <taxon>Ecdysozoa</taxon>
        <taxon>Nematoda</taxon>
        <taxon>Enoplea</taxon>
        <taxon>Dorylaimia</taxon>
        <taxon>Mermithida</taxon>
        <taxon>Mermithoidea</taxon>
        <taxon>Mermithidae</taxon>
        <taxon>Romanomermis</taxon>
    </lineage>
</organism>
<dbReference type="Proteomes" id="UP000887565">
    <property type="component" value="Unplaced"/>
</dbReference>
<proteinExistence type="predicted"/>
<reference evidence="2" key="1">
    <citation type="submission" date="2022-11" db="UniProtKB">
        <authorList>
            <consortium name="WormBaseParasite"/>
        </authorList>
    </citation>
    <scope>IDENTIFICATION</scope>
</reference>
<name>A0A915JBA9_ROMCU</name>
<dbReference type="WBParaSite" id="nRc.2.0.1.t23070-RA">
    <property type="protein sequence ID" value="nRc.2.0.1.t23070-RA"/>
    <property type="gene ID" value="nRc.2.0.1.g23070"/>
</dbReference>
<protein>
    <submittedName>
        <fullName evidence="2">Uncharacterized protein</fullName>
    </submittedName>
</protein>
<evidence type="ECO:0000313" key="1">
    <source>
        <dbReference type="Proteomes" id="UP000887565"/>
    </source>
</evidence>
<evidence type="ECO:0000313" key="2">
    <source>
        <dbReference type="WBParaSite" id="nRc.2.0.1.t23070-RA"/>
    </source>
</evidence>
<dbReference type="AlphaFoldDB" id="A0A915JBA9"/>
<keyword evidence="1" id="KW-1185">Reference proteome</keyword>
<sequence length="81" mass="9194">MTSSCCFHLDRRRILVDGCSHSGITGGIEMAAICRQNRQKFKIFRKIPKIRKFGLLKTSNVKIKSKSGFSVEFYPRKVGVS</sequence>
<accession>A0A915JBA9</accession>